<dbReference type="InterPro" id="IPR035965">
    <property type="entry name" value="PAS-like_dom_sf"/>
</dbReference>
<dbReference type="CDD" id="cd00130">
    <property type="entry name" value="PAS"/>
    <property type="match status" value="1"/>
</dbReference>
<evidence type="ECO:0000313" key="6">
    <source>
        <dbReference type="Proteomes" id="UP001501195"/>
    </source>
</evidence>
<evidence type="ECO:0000259" key="3">
    <source>
        <dbReference type="PROSITE" id="PS50113"/>
    </source>
</evidence>
<dbReference type="Gene3D" id="3.30.70.270">
    <property type="match status" value="1"/>
</dbReference>
<dbReference type="Proteomes" id="UP001501195">
    <property type="component" value="Unassembled WGS sequence"/>
</dbReference>
<feature type="domain" description="PAC" evidence="3">
    <location>
        <begin position="43"/>
        <end position="94"/>
    </location>
</feature>
<reference evidence="6" key="1">
    <citation type="journal article" date="2019" name="Int. J. Syst. Evol. Microbiol.">
        <title>The Global Catalogue of Microorganisms (GCM) 10K type strain sequencing project: providing services to taxonomists for standard genome sequencing and annotation.</title>
        <authorList>
            <consortium name="The Broad Institute Genomics Platform"/>
            <consortium name="The Broad Institute Genome Sequencing Center for Infectious Disease"/>
            <person name="Wu L."/>
            <person name="Ma J."/>
        </authorList>
    </citation>
    <scope>NUCLEOTIDE SEQUENCE [LARGE SCALE GENOMIC DNA]</scope>
    <source>
        <strain evidence="6">JCM 18126</strain>
    </source>
</reference>
<dbReference type="InterPro" id="IPR000160">
    <property type="entry name" value="GGDEF_dom"/>
</dbReference>
<sequence>MGRPEQELLGSSTVPFTHPDDLHTNREIGTLLAAALARGENAVQLEKRYVRPDGGVVWAWLTVTMTTGPQGQEWTLIHPQDITARKAAEEALRRSEADLAALNRIARRVQAGEDPRREIVGSARSVAGAAVAALCEPEDGAGVPVLRVTASTAAGAVGARLPLDPASPAADAYLSGRAVFVPDPSARPGPEWELLHPAHARSLLCRPLVAKGAASAVLLVGWSSPLAAVREEWERSLLLLADGAAAALQHARVVAELAASAVTDALTGLPNRRAWEERVPGLAAACARAGTPLTVAVLDVDRFKALNDSEGHLAGDRLLVRIAQVLRREVRAEDVVARWGGEEFALALPGCSAQEARVLLERVRLAVRPVRSCSVGFAVRRGAEPLEDVLGRADAALYAAKQAGRDVVLEAPAV</sequence>
<dbReference type="Pfam" id="PF00990">
    <property type="entry name" value="GGDEF"/>
    <property type="match status" value="1"/>
</dbReference>
<name>A0ABP9HCV8_9ACTN</name>
<dbReference type="InterPro" id="IPR029016">
    <property type="entry name" value="GAF-like_dom_sf"/>
</dbReference>
<dbReference type="InterPro" id="IPR029787">
    <property type="entry name" value="Nucleotide_cyclase"/>
</dbReference>
<dbReference type="PANTHER" id="PTHR45138">
    <property type="entry name" value="REGULATORY COMPONENTS OF SENSORY TRANSDUCTION SYSTEM"/>
    <property type="match status" value="1"/>
</dbReference>
<feature type="domain" description="PAS" evidence="2">
    <location>
        <begin position="1"/>
        <end position="39"/>
    </location>
</feature>
<dbReference type="InterPro" id="IPR050469">
    <property type="entry name" value="Diguanylate_Cyclase"/>
</dbReference>
<dbReference type="SUPFAM" id="SSF55073">
    <property type="entry name" value="Nucleotide cyclase"/>
    <property type="match status" value="1"/>
</dbReference>
<dbReference type="EMBL" id="BAABIL010000097">
    <property type="protein sequence ID" value="GAA4967852.1"/>
    <property type="molecule type" value="Genomic_DNA"/>
</dbReference>
<feature type="region of interest" description="Disordered" evidence="1">
    <location>
        <begin position="1"/>
        <end position="21"/>
    </location>
</feature>
<dbReference type="SUPFAM" id="SSF55781">
    <property type="entry name" value="GAF domain-like"/>
    <property type="match status" value="1"/>
</dbReference>
<dbReference type="PROSITE" id="PS50887">
    <property type="entry name" value="GGDEF"/>
    <property type="match status" value="1"/>
</dbReference>
<evidence type="ECO:0000259" key="2">
    <source>
        <dbReference type="PROSITE" id="PS50112"/>
    </source>
</evidence>
<proteinExistence type="predicted"/>
<dbReference type="Pfam" id="PF13185">
    <property type="entry name" value="GAF_2"/>
    <property type="match status" value="1"/>
</dbReference>
<dbReference type="Gene3D" id="3.30.450.40">
    <property type="match status" value="1"/>
</dbReference>
<dbReference type="PROSITE" id="PS50113">
    <property type="entry name" value="PAC"/>
    <property type="match status" value="1"/>
</dbReference>
<dbReference type="NCBIfam" id="TIGR00229">
    <property type="entry name" value="sensory_box"/>
    <property type="match status" value="1"/>
</dbReference>
<dbReference type="InterPro" id="IPR000700">
    <property type="entry name" value="PAS-assoc_C"/>
</dbReference>
<feature type="domain" description="GGDEF" evidence="4">
    <location>
        <begin position="291"/>
        <end position="413"/>
    </location>
</feature>
<dbReference type="NCBIfam" id="TIGR00254">
    <property type="entry name" value="GGDEF"/>
    <property type="match status" value="1"/>
</dbReference>
<evidence type="ECO:0000259" key="4">
    <source>
        <dbReference type="PROSITE" id="PS50887"/>
    </source>
</evidence>
<accession>A0ABP9HCV8</accession>
<dbReference type="CDD" id="cd01949">
    <property type="entry name" value="GGDEF"/>
    <property type="match status" value="1"/>
</dbReference>
<organism evidence="5 6">
    <name type="scientific">Kineococcus glutinatus</name>
    <dbReference type="NCBI Taxonomy" id="1070872"/>
    <lineage>
        <taxon>Bacteria</taxon>
        <taxon>Bacillati</taxon>
        <taxon>Actinomycetota</taxon>
        <taxon>Actinomycetes</taxon>
        <taxon>Kineosporiales</taxon>
        <taxon>Kineosporiaceae</taxon>
        <taxon>Kineococcus</taxon>
    </lineage>
</organism>
<dbReference type="InterPro" id="IPR003018">
    <property type="entry name" value="GAF"/>
</dbReference>
<evidence type="ECO:0000313" key="5">
    <source>
        <dbReference type="EMBL" id="GAA4967852.1"/>
    </source>
</evidence>
<gene>
    <name evidence="5" type="ORF">GCM10023225_07920</name>
</gene>
<protein>
    <recommendedName>
        <fullName evidence="7">PAS domain S-box-containing protein/diguanylate cyclase (GGDEF)-like protein</fullName>
    </recommendedName>
</protein>
<comment type="caution">
    <text evidence="5">The sequence shown here is derived from an EMBL/GenBank/DDBJ whole genome shotgun (WGS) entry which is preliminary data.</text>
</comment>
<evidence type="ECO:0008006" key="7">
    <source>
        <dbReference type="Google" id="ProtNLM"/>
    </source>
</evidence>
<dbReference type="PROSITE" id="PS50112">
    <property type="entry name" value="PAS"/>
    <property type="match status" value="1"/>
</dbReference>
<dbReference type="InterPro" id="IPR043128">
    <property type="entry name" value="Rev_trsase/Diguanyl_cyclase"/>
</dbReference>
<dbReference type="InterPro" id="IPR000014">
    <property type="entry name" value="PAS"/>
</dbReference>
<dbReference type="SMART" id="SM00267">
    <property type="entry name" value="GGDEF"/>
    <property type="match status" value="1"/>
</dbReference>
<evidence type="ECO:0000256" key="1">
    <source>
        <dbReference type="SAM" id="MobiDB-lite"/>
    </source>
</evidence>
<dbReference type="Gene3D" id="3.30.450.20">
    <property type="entry name" value="PAS domain"/>
    <property type="match status" value="1"/>
</dbReference>
<dbReference type="SUPFAM" id="SSF55785">
    <property type="entry name" value="PYP-like sensor domain (PAS domain)"/>
    <property type="match status" value="1"/>
</dbReference>
<dbReference type="PANTHER" id="PTHR45138:SF9">
    <property type="entry name" value="DIGUANYLATE CYCLASE DGCM-RELATED"/>
    <property type="match status" value="1"/>
</dbReference>
<keyword evidence="6" id="KW-1185">Reference proteome</keyword>